<sequence length="145" mass="16173">MNRKISLFILLGIIFTFAMFIFALSNGISNAEECRMIKVYGQPGGQVIFRLEPDTIKVDKGTCVVWVNFARENEIKVIFEQGKVCKDVTKAPVGFKLDAKNCYVTNYMPFGGTSSLLFDEPGEFKYILEAGGERLNGKIIVNASK</sequence>
<reference evidence="1" key="1">
    <citation type="submission" date="2018-01" db="EMBL/GenBank/DDBJ databases">
        <authorList>
            <person name="Regsiter A."/>
            <person name="William W."/>
        </authorList>
    </citation>
    <scope>NUCLEOTIDE SEQUENCE</scope>
    <source>
        <strain evidence="1">TRIP AH-1</strain>
    </source>
</reference>
<evidence type="ECO:0000313" key="1">
    <source>
        <dbReference type="EMBL" id="SPD75274.1"/>
    </source>
</evidence>
<proteinExistence type="predicted"/>
<dbReference type="InterPro" id="IPR008972">
    <property type="entry name" value="Cupredoxin"/>
</dbReference>
<dbReference type="AlphaFoldDB" id="A0A445N0L3"/>
<gene>
    <name evidence="1" type="ORF">PITCH_A510009</name>
</gene>
<dbReference type="EMBL" id="OJIN01000194">
    <property type="protein sequence ID" value="SPD75274.1"/>
    <property type="molecule type" value="Genomic_DNA"/>
</dbReference>
<accession>A0A445N0L3</accession>
<name>A0A445N0L3_9BACT</name>
<protein>
    <submittedName>
        <fullName evidence="1">Uncharacterized protein</fullName>
    </submittedName>
</protein>
<organism evidence="1">
    <name type="scientific">uncultured Desulfobacterium sp</name>
    <dbReference type="NCBI Taxonomy" id="201089"/>
    <lineage>
        <taxon>Bacteria</taxon>
        <taxon>Pseudomonadati</taxon>
        <taxon>Thermodesulfobacteriota</taxon>
        <taxon>Desulfobacteria</taxon>
        <taxon>Desulfobacterales</taxon>
        <taxon>Desulfobacteriaceae</taxon>
        <taxon>Desulfobacterium</taxon>
        <taxon>environmental samples</taxon>
    </lineage>
</organism>
<dbReference type="SUPFAM" id="SSF49503">
    <property type="entry name" value="Cupredoxins"/>
    <property type="match status" value="1"/>
</dbReference>
<dbReference type="Gene3D" id="2.60.40.420">
    <property type="entry name" value="Cupredoxins - blue copper proteins"/>
    <property type="match status" value="1"/>
</dbReference>